<keyword evidence="1" id="KW-0472">Membrane</keyword>
<keyword evidence="1" id="KW-0812">Transmembrane</keyword>
<dbReference type="Pfam" id="PF13194">
    <property type="entry name" value="DUF4010"/>
    <property type="match status" value="1"/>
</dbReference>
<feature type="domain" description="DUF4010" evidence="2">
    <location>
        <begin position="45"/>
        <end position="268"/>
    </location>
</feature>
<feature type="transmembrane region" description="Helical" evidence="1">
    <location>
        <begin position="244"/>
        <end position="266"/>
    </location>
</feature>
<dbReference type="PANTHER" id="PTHR39084:SF1">
    <property type="entry name" value="DUF4010 DOMAIN-CONTAINING PROTEIN"/>
    <property type="match status" value="1"/>
</dbReference>
<dbReference type="EMBL" id="CAEMXZ010000002">
    <property type="protein sequence ID" value="CAB4322338.1"/>
    <property type="molecule type" value="Genomic_DNA"/>
</dbReference>
<feature type="transmembrane region" description="Helical" evidence="1">
    <location>
        <begin position="272"/>
        <end position="293"/>
    </location>
</feature>
<accession>A0A6J5YFI7</accession>
<evidence type="ECO:0000259" key="2">
    <source>
        <dbReference type="Pfam" id="PF13194"/>
    </source>
</evidence>
<name>A0A6J5YFI7_9ZZZZ</name>
<gene>
    <name evidence="3" type="ORF">UFOPK1392_00072</name>
</gene>
<feature type="transmembrane region" description="Helical" evidence="1">
    <location>
        <begin position="67"/>
        <end position="86"/>
    </location>
</feature>
<dbReference type="PANTHER" id="PTHR39084">
    <property type="entry name" value="MEMBRANE PROTEIN-RELATED"/>
    <property type="match status" value="1"/>
</dbReference>
<feature type="transmembrane region" description="Helical" evidence="1">
    <location>
        <begin position="98"/>
        <end position="120"/>
    </location>
</feature>
<dbReference type="InterPro" id="IPR025105">
    <property type="entry name" value="DUF4010"/>
</dbReference>
<sequence length="295" mass="29613">MTSTELRDAITLGVMAFVVLPLMPDRALGPYGALNPHRIWLAVVAFTAISWFGYLAVRAVGPRRGSVVAGFAGGFVSATATTATMARRCHDGERLSVMVSAALLASVATFLQLIGVLAVVDGALAGQLLPACILGAVVLVGLGLFGLRAYREPEPLEGIAVPALASAPDDHARRSAPTHPFSLRAAFLFAAVLTIASLVGEWAAALVGDGGAVLVAGLTGLADAHAGALAAASMSVAGDLPASTTALAVGAAVFGNMVVKVVVSFVVGGRRFGARFAAAVVPATAVFVLCAALSG</sequence>
<proteinExistence type="predicted"/>
<feature type="transmembrane region" description="Helical" evidence="1">
    <location>
        <begin position="212"/>
        <end position="232"/>
    </location>
</feature>
<organism evidence="3">
    <name type="scientific">freshwater metagenome</name>
    <dbReference type="NCBI Taxonomy" id="449393"/>
    <lineage>
        <taxon>unclassified sequences</taxon>
        <taxon>metagenomes</taxon>
        <taxon>ecological metagenomes</taxon>
    </lineage>
</organism>
<evidence type="ECO:0000313" key="3">
    <source>
        <dbReference type="EMBL" id="CAB4322338.1"/>
    </source>
</evidence>
<feature type="transmembrane region" description="Helical" evidence="1">
    <location>
        <begin position="6"/>
        <end position="23"/>
    </location>
</feature>
<reference evidence="3" key="1">
    <citation type="submission" date="2020-05" db="EMBL/GenBank/DDBJ databases">
        <authorList>
            <person name="Chiriac C."/>
            <person name="Salcher M."/>
            <person name="Ghai R."/>
            <person name="Kavagutti S V."/>
        </authorList>
    </citation>
    <scope>NUCLEOTIDE SEQUENCE</scope>
</reference>
<feature type="transmembrane region" description="Helical" evidence="1">
    <location>
        <begin position="181"/>
        <end position="200"/>
    </location>
</feature>
<feature type="transmembrane region" description="Helical" evidence="1">
    <location>
        <begin position="39"/>
        <end position="61"/>
    </location>
</feature>
<protein>
    <submittedName>
        <fullName evidence="3">Unannotated protein</fullName>
    </submittedName>
</protein>
<feature type="transmembrane region" description="Helical" evidence="1">
    <location>
        <begin position="126"/>
        <end position="147"/>
    </location>
</feature>
<evidence type="ECO:0000256" key="1">
    <source>
        <dbReference type="SAM" id="Phobius"/>
    </source>
</evidence>
<keyword evidence="1" id="KW-1133">Transmembrane helix</keyword>
<dbReference type="AlphaFoldDB" id="A0A6J5YFI7"/>